<dbReference type="STRING" id="307972.A0A2G8JNE8"/>
<evidence type="ECO:0000259" key="5">
    <source>
        <dbReference type="PROSITE" id="PS50023"/>
    </source>
</evidence>
<dbReference type="GO" id="GO:0015629">
    <property type="term" value="C:actin cytoskeleton"/>
    <property type="evidence" value="ECO:0007669"/>
    <property type="project" value="TreeGrafter"/>
</dbReference>
<sequence length="205" mass="23154">MELSAKPCVKPFGGKMLPGPLYMEICFSDPWETFPRPLHPLPRSASDYDISDSLFLLLLRSPLPPGEKVTYNGKDVLCDSCSDDPDGPILSKKETTTMNGTNEAERPIQSEGANIRCFNCGDIISQGQALVALDKHWHVWCFKCTVCKKVLSGEYMGRDGKPYCDRDYHRLYGIKCSLCEVYITGKVLEWYHVRYFITPGGRLFP</sequence>
<reference evidence="6 7" key="1">
    <citation type="journal article" date="2017" name="PLoS Biol.">
        <title>The sea cucumber genome provides insights into morphological evolution and visceral regeneration.</title>
        <authorList>
            <person name="Zhang X."/>
            <person name="Sun L."/>
            <person name="Yuan J."/>
            <person name="Sun Y."/>
            <person name="Gao Y."/>
            <person name="Zhang L."/>
            <person name="Li S."/>
            <person name="Dai H."/>
            <person name="Hamel J.F."/>
            <person name="Liu C."/>
            <person name="Yu Y."/>
            <person name="Liu S."/>
            <person name="Lin W."/>
            <person name="Guo K."/>
            <person name="Jin S."/>
            <person name="Xu P."/>
            <person name="Storey K.B."/>
            <person name="Huan P."/>
            <person name="Zhang T."/>
            <person name="Zhou Y."/>
            <person name="Zhang J."/>
            <person name="Lin C."/>
            <person name="Li X."/>
            <person name="Xing L."/>
            <person name="Huo D."/>
            <person name="Sun M."/>
            <person name="Wang L."/>
            <person name="Mercier A."/>
            <person name="Li F."/>
            <person name="Yang H."/>
            <person name="Xiang J."/>
        </authorList>
    </citation>
    <scope>NUCLEOTIDE SEQUENCE [LARGE SCALE GENOMIC DNA]</scope>
    <source>
        <strain evidence="6">Shaxun</strain>
        <tissue evidence="6">Muscle</tissue>
    </source>
</reference>
<dbReference type="FunFam" id="2.10.110.10:FF:000055">
    <property type="entry name" value="Actin binding LIM protein 1"/>
    <property type="match status" value="1"/>
</dbReference>
<evidence type="ECO:0000256" key="3">
    <source>
        <dbReference type="ARBA" id="ARBA00023038"/>
    </source>
</evidence>
<keyword evidence="1 4" id="KW-0479">Metal-binding</keyword>
<dbReference type="InterPro" id="IPR051618">
    <property type="entry name" value="Actin-binding_LIM"/>
</dbReference>
<organism evidence="6 7">
    <name type="scientific">Stichopus japonicus</name>
    <name type="common">Sea cucumber</name>
    <dbReference type="NCBI Taxonomy" id="307972"/>
    <lineage>
        <taxon>Eukaryota</taxon>
        <taxon>Metazoa</taxon>
        <taxon>Echinodermata</taxon>
        <taxon>Eleutherozoa</taxon>
        <taxon>Echinozoa</taxon>
        <taxon>Holothuroidea</taxon>
        <taxon>Aspidochirotacea</taxon>
        <taxon>Aspidochirotida</taxon>
        <taxon>Stichopodidae</taxon>
        <taxon>Apostichopus</taxon>
    </lineage>
</organism>
<dbReference type="InterPro" id="IPR001781">
    <property type="entry name" value="Znf_LIM"/>
</dbReference>
<feature type="domain" description="LIM zinc-binding" evidence="5">
    <location>
        <begin position="115"/>
        <end position="174"/>
    </location>
</feature>
<dbReference type="SUPFAM" id="SSF57716">
    <property type="entry name" value="Glucocorticoid receptor-like (DNA-binding domain)"/>
    <property type="match status" value="3"/>
</dbReference>
<dbReference type="Gene3D" id="2.10.110.10">
    <property type="entry name" value="Cysteine Rich Protein"/>
    <property type="match status" value="1"/>
</dbReference>
<keyword evidence="2 4" id="KW-0862">Zinc</keyword>
<dbReference type="PROSITE" id="PS50023">
    <property type="entry name" value="LIM_DOMAIN_2"/>
    <property type="match status" value="1"/>
</dbReference>
<keyword evidence="7" id="KW-1185">Reference proteome</keyword>
<dbReference type="CDD" id="cd09329">
    <property type="entry name" value="LIM3_abLIM"/>
    <property type="match status" value="1"/>
</dbReference>
<comment type="caution">
    <text evidence="6">The sequence shown here is derived from an EMBL/GenBank/DDBJ whole genome shotgun (WGS) entry which is preliminary data.</text>
</comment>
<keyword evidence="3 4" id="KW-0440">LIM domain</keyword>
<gene>
    <name evidence="6" type="ORF">BSL78_25942</name>
</gene>
<dbReference type="GO" id="GO:0046872">
    <property type="term" value="F:metal ion binding"/>
    <property type="evidence" value="ECO:0007669"/>
    <property type="project" value="UniProtKB-KW"/>
</dbReference>
<evidence type="ECO:0000256" key="4">
    <source>
        <dbReference type="PROSITE-ProRule" id="PRU00125"/>
    </source>
</evidence>
<evidence type="ECO:0000313" key="6">
    <source>
        <dbReference type="EMBL" id="PIK37225.1"/>
    </source>
</evidence>
<dbReference type="AlphaFoldDB" id="A0A2G8JNE8"/>
<dbReference type="PANTHER" id="PTHR24213">
    <property type="entry name" value="ACTIN-BINDING LIM PROTEIN"/>
    <property type="match status" value="1"/>
</dbReference>
<dbReference type="Pfam" id="PF00412">
    <property type="entry name" value="LIM"/>
    <property type="match status" value="1"/>
</dbReference>
<evidence type="ECO:0000256" key="1">
    <source>
        <dbReference type="ARBA" id="ARBA00022723"/>
    </source>
</evidence>
<dbReference type="EMBL" id="MRZV01001533">
    <property type="protein sequence ID" value="PIK37225.1"/>
    <property type="molecule type" value="Genomic_DNA"/>
</dbReference>
<dbReference type="Proteomes" id="UP000230750">
    <property type="component" value="Unassembled WGS sequence"/>
</dbReference>
<accession>A0A2G8JNE8</accession>
<dbReference type="PANTHER" id="PTHR24213:SF9">
    <property type="entry name" value="UNCOORDINATED 115A, ISOFORM B-RELATED"/>
    <property type="match status" value="1"/>
</dbReference>
<name>A0A2G8JNE8_STIJA</name>
<proteinExistence type="predicted"/>
<dbReference type="GO" id="GO:0051015">
    <property type="term" value="F:actin filament binding"/>
    <property type="evidence" value="ECO:0007669"/>
    <property type="project" value="TreeGrafter"/>
</dbReference>
<dbReference type="OrthoDB" id="1746725at2759"/>
<evidence type="ECO:0000313" key="7">
    <source>
        <dbReference type="Proteomes" id="UP000230750"/>
    </source>
</evidence>
<evidence type="ECO:0000256" key="2">
    <source>
        <dbReference type="ARBA" id="ARBA00022833"/>
    </source>
</evidence>
<dbReference type="PROSITE" id="PS00478">
    <property type="entry name" value="LIM_DOMAIN_1"/>
    <property type="match status" value="1"/>
</dbReference>
<dbReference type="GO" id="GO:0030032">
    <property type="term" value="P:lamellipodium assembly"/>
    <property type="evidence" value="ECO:0007669"/>
    <property type="project" value="TreeGrafter"/>
</dbReference>
<protein>
    <submittedName>
        <fullName evidence="6">Putative actin-binding LIM protein 1 isoform X8</fullName>
    </submittedName>
</protein>
<dbReference type="SMART" id="SM00132">
    <property type="entry name" value="LIM"/>
    <property type="match status" value="1"/>
</dbReference>